<protein>
    <recommendedName>
        <fullName evidence="2">DUF4142 domain-containing protein</fullName>
    </recommendedName>
</protein>
<feature type="domain" description="DUF4142" evidence="2">
    <location>
        <begin position="127"/>
        <end position="266"/>
    </location>
</feature>
<feature type="compositionally biased region" description="Basic and acidic residues" evidence="1">
    <location>
        <begin position="102"/>
        <end position="111"/>
    </location>
</feature>
<dbReference type="PANTHER" id="PTHR38593">
    <property type="entry name" value="BLR2558 PROTEIN"/>
    <property type="match status" value="1"/>
</dbReference>
<reference evidence="3 4" key="1">
    <citation type="submission" date="2014-02" db="EMBL/GenBank/DDBJ databases">
        <title>The small core and large imbalanced accessory genome model reveals a collaborative survival strategy of Sorangium cellulosum strains in nature.</title>
        <authorList>
            <person name="Han K."/>
            <person name="Peng R."/>
            <person name="Blom J."/>
            <person name="Li Y.-Z."/>
        </authorList>
    </citation>
    <scope>NUCLEOTIDE SEQUENCE [LARGE SCALE GENOMIC DNA]</scope>
    <source>
        <strain evidence="3 4">So0007-03</strain>
    </source>
</reference>
<name>A0A150TTD1_SORCE</name>
<evidence type="ECO:0000259" key="2">
    <source>
        <dbReference type="Pfam" id="PF13628"/>
    </source>
</evidence>
<sequence length="417" mass="43739">MAIMFAGSFVLAGAGGCIGGDDDAEAGREGTAGDQGTGRGTTGADRSGGQTGRDGARGGGRSGGGQRGGQAGQQGGQRGGGAHECGEQAGYQGGRQGGRGEIGSRVDRQGDRGQAGRQGAMQQGSEAEITMLVSLIHQKEVQLSEIARDKAESPEVQRYAEQIIEEHSQAGQRGAELSKGGRAGIEACSRCEQLQASSTELSESLEDQEGAEFDIAYIWAQVSFHRRALELLDMPFVASADNARLRAQVKAMRADVEQHLREAEQLFCTLLQEQQQGGQQQGGQYRQQGGQQQGGQYGQQGVQQQGPQKQAQQQRGQQQGAQFGQQGVQQQGQQGAQFGQQGGQQQRGQQRSASSNAASSRASSSASSNAASSKARRRTRSSKAVSRISGKGNPSPIVATFFRFARAADILALTPDA</sequence>
<organism evidence="3 4">
    <name type="scientific">Sorangium cellulosum</name>
    <name type="common">Polyangium cellulosum</name>
    <dbReference type="NCBI Taxonomy" id="56"/>
    <lineage>
        <taxon>Bacteria</taxon>
        <taxon>Pseudomonadati</taxon>
        <taxon>Myxococcota</taxon>
        <taxon>Polyangia</taxon>
        <taxon>Polyangiales</taxon>
        <taxon>Polyangiaceae</taxon>
        <taxon>Sorangium</taxon>
    </lineage>
</organism>
<feature type="compositionally biased region" description="Low complexity" evidence="1">
    <location>
        <begin position="115"/>
        <end position="124"/>
    </location>
</feature>
<dbReference type="AlphaFoldDB" id="A0A150TTD1"/>
<dbReference type="InterPro" id="IPR025419">
    <property type="entry name" value="DUF4142"/>
</dbReference>
<feature type="compositionally biased region" description="Gly residues" evidence="1">
    <location>
        <begin position="49"/>
        <end position="83"/>
    </location>
</feature>
<feature type="compositionally biased region" description="Low complexity" evidence="1">
    <location>
        <begin position="299"/>
        <end position="373"/>
    </location>
</feature>
<feature type="compositionally biased region" description="Gly residues" evidence="1">
    <location>
        <begin position="91"/>
        <end position="101"/>
    </location>
</feature>
<feature type="compositionally biased region" description="Low complexity" evidence="1">
    <location>
        <begin position="279"/>
        <end position="290"/>
    </location>
</feature>
<gene>
    <name evidence="3" type="ORF">BE21_26500</name>
</gene>
<dbReference type="Proteomes" id="UP000075502">
    <property type="component" value="Unassembled WGS sequence"/>
</dbReference>
<dbReference type="Gene3D" id="1.20.1260.10">
    <property type="match status" value="1"/>
</dbReference>
<feature type="region of interest" description="Disordered" evidence="1">
    <location>
        <begin position="279"/>
        <end position="396"/>
    </location>
</feature>
<evidence type="ECO:0000313" key="3">
    <source>
        <dbReference type="EMBL" id="KYG07930.1"/>
    </source>
</evidence>
<feature type="region of interest" description="Disordered" evidence="1">
    <location>
        <begin position="24"/>
        <end position="124"/>
    </location>
</feature>
<dbReference type="Pfam" id="PF13628">
    <property type="entry name" value="DUF4142"/>
    <property type="match status" value="1"/>
</dbReference>
<dbReference type="InterPro" id="IPR012347">
    <property type="entry name" value="Ferritin-like"/>
</dbReference>
<proteinExistence type="predicted"/>
<dbReference type="PANTHER" id="PTHR38593:SF1">
    <property type="entry name" value="BLR2558 PROTEIN"/>
    <property type="match status" value="1"/>
</dbReference>
<evidence type="ECO:0000313" key="4">
    <source>
        <dbReference type="Proteomes" id="UP000075502"/>
    </source>
</evidence>
<evidence type="ECO:0000256" key="1">
    <source>
        <dbReference type="SAM" id="MobiDB-lite"/>
    </source>
</evidence>
<dbReference type="EMBL" id="JEME01001141">
    <property type="protein sequence ID" value="KYG07930.1"/>
    <property type="molecule type" value="Genomic_DNA"/>
</dbReference>
<accession>A0A150TTD1</accession>
<comment type="caution">
    <text evidence="3">The sequence shown here is derived from an EMBL/GenBank/DDBJ whole genome shotgun (WGS) entry which is preliminary data.</text>
</comment>